<keyword evidence="2" id="KW-1185">Reference proteome</keyword>
<name>A0ACC2WLZ7_9TREE</name>
<accession>A0ACC2WLZ7</accession>
<proteinExistence type="predicted"/>
<evidence type="ECO:0000313" key="1">
    <source>
        <dbReference type="EMBL" id="KAJ9112249.1"/>
    </source>
</evidence>
<dbReference type="EMBL" id="JASBWU010000026">
    <property type="protein sequence ID" value="KAJ9112249.1"/>
    <property type="molecule type" value="Genomic_DNA"/>
</dbReference>
<organism evidence="1 2">
    <name type="scientific">Naganishia vaughanmartiniae</name>
    <dbReference type="NCBI Taxonomy" id="1424756"/>
    <lineage>
        <taxon>Eukaryota</taxon>
        <taxon>Fungi</taxon>
        <taxon>Dikarya</taxon>
        <taxon>Basidiomycota</taxon>
        <taxon>Agaricomycotina</taxon>
        <taxon>Tremellomycetes</taxon>
        <taxon>Filobasidiales</taxon>
        <taxon>Filobasidiaceae</taxon>
        <taxon>Naganishia</taxon>
    </lineage>
</organism>
<protein>
    <submittedName>
        <fullName evidence="1">Uncharacterized protein</fullName>
    </submittedName>
</protein>
<sequence length="811" mass="89953">MQLLRTVVDYRYAAEDGGDATQQQSGKVFAVNISQNRRTAYWAIPMWEAVVSEAKTEPLDLSRWPAPDLAQRLIDAYFETDNLVLPLLNRVLFQESFDRGVWKTNHRFAKVCLMLFASAARSIDDPRVYWYAGEPNKEKEAFKNSELYKHSAGWRWVEPVLKAGKSWLSVTSLEDLQVFVLLSAFCFRSAVITTVWTIGGFGLKSCIDIGIHTKAGYSRITDRAEKELLKRAFWCLIYIDSYSSAAMGRSLQMNAEDYDVDYPIEVDDQYWSTGDVATDFVQPADKPCKISMFVCLLKLVNIVGRAMKMIYPVNREASGKDNDPKAQERMIAGLDSSLFSWLDSVPEHLRWDPQREDNILIHRPFIPTPKTAPAIASLALPSLAICTNAARSCAHIVELQVSRLRPNYHVLLPAFTSAIVLLVNVWASKKTGRTQDSETNLREVRKCLHALRDAEPSWRGAGRMRDILMELGSISDTSLQTPTSNRASTPAPSRPPTSGLPVSGLRKEVPSAKESTFVEESHKQEAVKPERNEEPGQSTLDHAGDVFGSRETRSRGVYSQGAPHLDSRIQSANSTPQSWHMQQSHATTQSGPSLLPNGQLQTQFAEPMTQPWRESQTSNVNHGALSPRTYHALFGNGSHPVENVVTRPTAVPMQPLGPTFGNDAFVGDASSSNAAMLNGMYSLLSGNIYNLQLPEYQQWLHTVAQNQQLVANLTSGTPTATHMQQLTEQSFTSTPNGMMNPAAFNANGMPNLPWENISLGVDLAAAPDMNGAMADIWSMAPNNFEMDEWSRYLSDAQPPSGPAPAAHPRPQ</sequence>
<evidence type="ECO:0000313" key="2">
    <source>
        <dbReference type="Proteomes" id="UP001243375"/>
    </source>
</evidence>
<reference evidence="1" key="1">
    <citation type="submission" date="2023-04" db="EMBL/GenBank/DDBJ databases">
        <title>Draft Genome sequencing of Naganishia species isolated from polar environments using Oxford Nanopore Technology.</title>
        <authorList>
            <person name="Leo P."/>
            <person name="Venkateswaran K."/>
        </authorList>
    </citation>
    <scope>NUCLEOTIDE SEQUENCE</scope>
    <source>
        <strain evidence="1">MNA-CCFEE 5425</strain>
    </source>
</reference>
<gene>
    <name evidence="1" type="ORF">QFC22_006333</name>
</gene>
<comment type="caution">
    <text evidence="1">The sequence shown here is derived from an EMBL/GenBank/DDBJ whole genome shotgun (WGS) entry which is preliminary data.</text>
</comment>
<dbReference type="Proteomes" id="UP001243375">
    <property type="component" value="Unassembled WGS sequence"/>
</dbReference>